<keyword evidence="1" id="KW-1133">Transmembrane helix</keyword>
<dbReference type="SUPFAM" id="SSF55781">
    <property type="entry name" value="GAF domain-like"/>
    <property type="match status" value="1"/>
</dbReference>
<dbReference type="AlphaFoldDB" id="A0A0A0BHN5"/>
<evidence type="ECO:0000313" key="3">
    <source>
        <dbReference type="Proteomes" id="UP000029999"/>
    </source>
</evidence>
<evidence type="ECO:0000313" key="2">
    <source>
        <dbReference type="EMBL" id="KGM07177.1"/>
    </source>
</evidence>
<accession>A0A0A0BHN5</accession>
<organism evidence="2 3">
    <name type="scientific">Methylophaga thiooxydans</name>
    <dbReference type="NCBI Taxonomy" id="392484"/>
    <lineage>
        <taxon>Bacteria</taxon>
        <taxon>Pseudomonadati</taxon>
        <taxon>Pseudomonadota</taxon>
        <taxon>Gammaproteobacteria</taxon>
        <taxon>Thiotrichales</taxon>
        <taxon>Piscirickettsiaceae</taxon>
        <taxon>Methylophaga</taxon>
    </lineage>
</organism>
<comment type="caution">
    <text evidence="2">The sequence shown here is derived from an EMBL/GenBank/DDBJ whole genome shotgun (WGS) entry which is preliminary data.</text>
</comment>
<sequence length="280" mass="31363">MRNNIKLRRFAYKTSSIVTPASAGAASILGLINEVDSTSSPYMDWPQVLIQLCVLIQTHSLPLFVIIGILAIISILVNRMGDPWVWEKLQFILNEYQNKVFSEKANEPNHHHRVTLFRYTKWNLHTRHCTGKWYWPWGKHWPCSGWLVPVLRSGYTSQNTNIIFSAPDNADHAEGVAGQAWAKESAVILNELPSPSKNGPKREIKNYCKVTACPHEIVDAKINTGKPMPLSIAATPVEVNGKIWGVVVLDSRASDGVSRESILNYELTVALVGQLLEKTI</sequence>
<proteinExistence type="predicted"/>
<gene>
    <name evidence="2" type="ORF">LP43_0785</name>
</gene>
<reference evidence="2 3" key="1">
    <citation type="submission" date="2014-09" db="EMBL/GenBank/DDBJ databases">
        <authorList>
            <person name="Grob C."/>
            <person name="Taubert M."/>
            <person name="Howat A.M."/>
            <person name="Burns O.J."/>
            <person name="Dixon J.L."/>
            <person name="Chen Y."/>
            <person name="Murrell J.C."/>
        </authorList>
    </citation>
    <scope>NUCLEOTIDE SEQUENCE [LARGE SCALE GENOMIC DNA]</scope>
    <source>
        <strain evidence="2">L4</strain>
    </source>
</reference>
<evidence type="ECO:0008006" key="4">
    <source>
        <dbReference type="Google" id="ProtNLM"/>
    </source>
</evidence>
<name>A0A0A0BHN5_9GAMM</name>
<feature type="transmembrane region" description="Helical" evidence="1">
    <location>
        <begin position="48"/>
        <end position="77"/>
    </location>
</feature>
<dbReference type="STRING" id="392484.LP43_0785"/>
<keyword evidence="1" id="KW-0472">Membrane</keyword>
<protein>
    <recommendedName>
        <fullName evidence="4">GAF domain-containing protein</fullName>
    </recommendedName>
</protein>
<dbReference type="EMBL" id="JRQD01000002">
    <property type="protein sequence ID" value="KGM07177.1"/>
    <property type="molecule type" value="Genomic_DNA"/>
</dbReference>
<feature type="transmembrane region" description="Helical" evidence="1">
    <location>
        <begin position="12"/>
        <end position="32"/>
    </location>
</feature>
<keyword evidence="1" id="KW-0812">Transmembrane</keyword>
<dbReference type="Proteomes" id="UP000029999">
    <property type="component" value="Unassembled WGS sequence"/>
</dbReference>
<evidence type="ECO:0000256" key="1">
    <source>
        <dbReference type="SAM" id="Phobius"/>
    </source>
</evidence>